<comment type="caution">
    <text evidence="1">The sequence shown here is derived from an EMBL/GenBank/DDBJ whole genome shotgun (WGS) entry which is preliminary data.</text>
</comment>
<evidence type="ECO:0000313" key="1">
    <source>
        <dbReference type="EMBL" id="KFI19876.1"/>
    </source>
</evidence>
<organism evidence="1 2">
    <name type="scientific">Nitrosococcus oceani C-27</name>
    <dbReference type="NCBI Taxonomy" id="314279"/>
    <lineage>
        <taxon>Bacteria</taxon>
        <taxon>Pseudomonadati</taxon>
        <taxon>Pseudomonadota</taxon>
        <taxon>Gammaproteobacteria</taxon>
        <taxon>Chromatiales</taxon>
        <taxon>Chromatiaceae</taxon>
        <taxon>Nitrosococcus</taxon>
    </lineage>
</organism>
<reference evidence="1 2" key="1">
    <citation type="submission" date="2014-07" db="EMBL/GenBank/DDBJ databases">
        <title>Comparative analysis of Nitrosococcus oceani genome inventories of strains from Pacific and Atlantic gyres.</title>
        <authorList>
            <person name="Lim C.K."/>
            <person name="Wang L."/>
            <person name="Sayavedra-Soto L.A."/>
            <person name="Klotz M.G."/>
        </authorList>
    </citation>
    <scope>NUCLEOTIDE SEQUENCE [LARGE SCALE GENOMIC DNA]</scope>
    <source>
        <strain evidence="1 2">C-27</strain>
    </source>
</reference>
<dbReference type="EMBL" id="JPGN01000035">
    <property type="protein sequence ID" value="KFI19876.1"/>
    <property type="molecule type" value="Genomic_DNA"/>
</dbReference>
<gene>
    <name evidence="1" type="ORF">IB75_06275</name>
</gene>
<accession>A0A0E2Z3U9</accession>
<protein>
    <submittedName>
        <fullName evidence="1">Uncharacterized protein</fullName>
    </submittedName>
</protein>
<sequence length="63" mass="7111">MQVNLNLNSPPDYASTKGEWRLPETLAAGQRNLGAIQYGFDRDAARNLIEYAFIILTEDEEPL</sequence>
<dbReference type="Proteomes" id="UP000028839">
    <property type="component" value="Unassembled WGS sequence"/>
</dbReference>
<name>A0A0E2Z3U9_9GAMM</name>
<proteinExistence type="predicted"/>
<evidence type="ECO:0000313" key="2">
    <source>
        <dbReference type="Proteomes" id="UP000028839"/>
    </source>
</evidence>
<dbReference type="AlphaFoldDB" id="A0A0E2Z3U9"/>
<dbReference type="HOGENOM" id="CLU_2992121_0_0_6"/>